<protein>
    <submittedName>
        <fullName evidence="2">Uncharacterized protein</fullName>
    </submittedName>
</protein>
<dbReference type="Proteomes" id="UP000678281">
    <property type="component" value="Unassembled WGS sequence"/>
</dbReference>
<evidence type="ECO:0000313" key="3">
    <source>
        <dbReference type="Proteomes" id="UP000678281"/>
    </source>
</evidence>
<reference evidence="2" key="1">
    <citation type="submission" date="2021-04" db="EMBL/GenBank/DDBJ databases">
        <title>Devosia litorisediminis sp. nov., isolated from a sand dune.</title>
        <authorList>
            <person name="Park S."/>
            <person name="Yoon J.-H."/>
        </authorList>
    </citation>
    <scope>NUCLEOTIDE SEQUENCE</scope>
    <source>
        <strain evidence="2">BSSL-BM10</strain>
    </source>
</reference>
<organism evidence="2 3">
    <name type="scientific">Devosia litorisediminis</name>
    <dbReference type="NCBI Taxonomy" id="2829817"/>
    <lineage>
        <taxon>Bacteria</taxon>
        <taxon>Pseudomonadati</taxon>
        <taxon>Pseudomonadota</taxon>
        <taxon>Alphaproteobacteria</taxon>
        <taxon>Hyphomicrobiales</taxon>
        <taxon>Devosiaceae</taxon>
        <taxon>Devosia</taxon>
    </lineage>
</organism>
<keyword evidence="1" id="KW-0732">Signal</keyword>
<name>A0A942I7W0_9HYPH</name>
<dbReference type="AlphaFoldDB" id="A0A942I7W0"/>
<feature type="chain" id="PRO_5037612614" evidence="1">
    <location>
        <begin position="21"/>
        <end position="200"/>
    </location>
</feature>
<proteinExistence type="predicted"/>
<dbReference type="RefSeq" id="WP_212660232.1">
    <property type="nucleotide sequence ID" value="NZ_JAGXTP010000004.1"/>
</dbReference>
<feature type="signal peptide" evidence="1">
    <location>
        <begin position="1"/>
        <end position="20"/>
    </location>
</feature>
<keyword evidence="3" id="KW-1185">Reference proteome</keyword>
<evidence type="ECO:0000313" key="2">
    <source>
        <dbReference type="EMBL" id="MBS3850598.1"/>
    </source>
</evidence>
<comment type="caution">
    <text evidence="2">The sequence shown here is derived from an EMBL/GenBank/DDBJ whole genome shotgun (WGS) entry which is preliminary data.</text>
</comment>
<dbReference type="EMBL" id="JAGXTP010000004">
    <property type="protein sequence ID" value="MBS3850598.1"/>
    <property type="molecule type" value="Genomic_DNA"/>
</dbReference>
<evidence type="ECO:0000256" key="1">
    <source>
        <dbReference type="SAM" id="SignalP"/>
    </source>
</evidence>
<sequence>MKRLFVGLALSAMLSPAAFAFDTATQAIIDLQKSGKPVRTADLVVLMQASERWCYVQQADSCAWSDIYLDVNADGAQFEISNAWSEAVEIAFIDTGRVEDGRMICETGVDWLPTIRAIKRADGSIIGGRALHDLKAEIGATAADTTIDCFDYRYLGADAEAGTITLLQRQSREGVHDPDQDTEVTLHFNPATAAALTLRW</sequence>
<gene>
    <name evidence="2" type="ORF">KD146_18005</name>
</gene>
<accession>A0A942I7W0</accession>